<dbReference type="Gene3D" id="1.20.1270.220">
    <property type="match status" value="1"/>
</dbReference>
<evidence type="ECO:0000259" key="4">
    <source>
        <dbReference type="PROSITE" id="PS50014"/>
    </source>
</evidence>
<dbReference type="GO" id="GO:0006338">
    <property type="term" value="P:chromatin remodeling"/>
    <property type="evidence" value="ECO:0007669"/>
    <property type="project" value="TreeGrafter"/>
</dbReference>
<feature type="compositionally biased region" description="Basic and acidic residues" evidence="3">
    <location>
        <begin position="235"/>
        <end position="252"/>
    </location>
</feature>
<dbReference type="SMART" id="SM00297">
    <property type="entry name" value="BROMO"/>
    <property type="match status" value="2"/>
</dbReference>
<dbReference type="InterPro" id="IPR050935">
    <property type="entry name" value="Bromo_chromatin_reader"/>
</dbReference>
<dbReference type="Pfam" id="PF00439">
    <property type="entry name" value="Bromodomain"/>
    <property type="match status" value="2"/>
</dbReference>
<feature type="compositionally biased region" description="Polar residues" evidence="3">
    <location>
        <begin position="48"/>
        <end position="59"/>
    </location>
</feature>
<dbReference type="GO" id="GO:0005634">
    <property type="term" value="C:nucleus"/>
    <property type="evidence" value="ECO:0007669"/>
    <property type="project" value="TreeGrafter"/>
</dbReference>
<dbReference type="Pfam" id="PF17035">
    <property type="entry name" value="BET"/>
    <property type="match status" value="1"/>
</dbReference>
<feature type="region of interest" description="Disordered" evidence="3">
    <location>
        <begin position="542"/>
        <end position="605"/>
    </location>
</feature>
<dbReference type="STRING" id="91626.A0A0C9MVR1"/>
<dbReference type="EMBL" id="DF836920">
    <property type="protein sequence ID" value="GAN11489.1"/>
    <property type="molecule type" value="Genomic_DNA"/>
</dbReference>
<evidence type="ECO:0000256" key="1">
    <source>
        <dbReference type="ARBA" id="ARBA00023117"/>
    </source>
</evidence>
<evidence type="ECO:0000313" key="7">
    <source>
        <dbReference type="Proteomes" id="UP000053815"/>
    </source>
</evidence>
<dbReference type="OrthoDB" id="784962at2759"/>
<name>A0A0C9MVR1_9FUNG</name>
<keyword evidence="1 2" id="KW-0103">Bromodomain</keyword>
<dbReference type="InterPro" id="IPR036427">
    <property type="entry name" value="Bromodomain-like_sf"/>
</dbReference>
<proteinExistence type="predicted"/>
<dbReference type="SUPFAM" id="SSF47370">
    <property type="entry name" value="Bromodomain"/>
    <property type="match status" value="2"/>
</dbReference>
<dbReference type="PANTHER" id="PTHR22880">
    <property type="entry name" value="FALZ-RELATED BROMODOMAIN-CONTAINING PROTEINS"/>
    <property type="match status" value="1"/>
</dbReference>
<dbReference type="PANTHER" id="PTHR22880:SF225">
    <property type="entry name" value="BROMODOMAIN-CONTAINING PROTEIN BET-1-RELATED"/>
    <property type="match status" value="1"/>
</dbReference>
<dbReference type="Gene3D" id="1.20.920.10">
    <property type="entry name" value="Bromodomain-like"/>
    <property type="match status" value="2"/>
</dbReference>
<evidence type="ECO:0000259" key="5">
    <source>
        <dbReference type="PROSITE" id="PS51525"/>
    </source>
</evidence>
<keyword evidence="7" id="KW-1185">Reference proteome</keyword>
<feature type="region of interest" description="Disordered" evidence="3">
    <location>
        <begin position="353"/>
        <end position="375"/>
    </location>
</feature>
<dbReference type="GO" id="GO:0006355">
    <property type="term" value="P:regulation of DNA-templated transcription"/>
    <property type="evidence" value="ECO:0007669"/>
    <property type="project" value="TreeGrafter"/>
</dbReference>
<feature type="region of interest" description="Disordered" evidence="3">
    <location>
        <begin position="413"/>
        <end position="460"/>
    </location>
</feature>
<dbReference type="InterPro" id="IPR001487">
    <property type="entry name" value="Bromodomain"/>
</dbReference>
<accession>A0A0C9MVR1</accession>
<feature type="domain" description="Bromo" evidence="4">
    <location>
        <begin position="79"/>
        <end position="151"/>
    </location>
</feature>
<dbReference type="InterPro" id="IPR027353">
    <property type="entry name" value="NET_dom"/>
</dbReference>
<feature type="compositionally biased region" description="Low complexity" evidence="3">
    <location>
        <begin position="590"/>
        <end position="605"/>
    </location>
</feature>
<feature type="domain" description="Bromo" evidence="4">
    <location>
        <begin position="267"/>
        <end position="339"/>
    </location>
</feature>
<protein>
    <submittedName>
        <fullName evidence="6">Bromodomain-containing protein</fullName>
    </submittedName>
</protein>
<feature type="compositionally biased region" description="Basic residues" evidence="3">
    <location>
        <begin position="418"/>
        <end position="432"/>
    </location>
</feature>
<feature type="region of interest" description="Disordered" evidence="3">
    <location>
        <begin position="165"/>
        <end position="252"/>
    </location>
</feature>
<feature type="compositionally biased region" description="Basic and acidic residues" evidence="3">
    <location>
        <begin position="214"/>
        <end position="229"/>
    </location>
</feature>
<organism evidence="6">
    <name type="scientific">Mucor ambiguus</name>
    <dbReference type="NCBI Taxonomy" id="91626"/>
    <lineage>
        <taxon>Eukaryota</taxon>
        <taxon>Fungi</taxon>
        <taxon>Fungi incertae sedis</taxon>
        <taxon>Mucoromycota</taxon>
        <taxon>Mucoromycotina</taxon>
        <taxon>Mucoromycetes</taxon>
        <taxon>Mucorales</taxon>
        <taxon>Mucorineae</taxon>
        <taxon>Mucoraceae</taxon>
        <taxon>Mucor</taxon>
    </lineage>
</organism>
<evidence type="ECO:0000256" key="3">
    <source>
        <dbReference type="SAM" id="MobiDB-lite"/>
    </source>
</evidence>
<feature type="domain" description="NET" evidence="5">
    <location>
        <begin position="466"/>
        <end position="548"/>
    </location>
</feature>
<dbReference type="PROSITE" id="PS50014">
    <property type="entry name" value="BROMODOMAIN_2"/>
    <property type="match status" value="2"/>
</dbReference>
<sequence length="605" mass="69369">MNTDTSPNLNTSHEEFEEIDTTLSKPKLELKENTSLLDRGKGIKKQSRTNSLSPSTPIGKTNMTRDQIKYCGAIMRNLKKHRDAAPFLHPVDYVKLNVPDYPKVIKYPMDLTTVDKKLNSGEYDNVEDFISDIRLVFMNCYKFNGPEAMISMLCQNVETAFEKSLRQMPPSNSASTPARSLSPLYYDDDQEKVKRRKKNPKSKPSQDDVTSESASHRASEDGRPKREIHPPPSKDYPEPMTKRRNPRKNDIRMKFCTQTLRELKKNKYRDINYPFLAPVDVVALNIPDYVNIVKHPMDLATIERKLTEGDYDEPEQFEQDIRLMFNNCYLYNPPTLPVHKMGRELEKVFDEKWAQKPATRSPSPVLDEGGDDEEDVFDREDEDIHEADDSDEDDRDQRIAELERHIATIAQQIASIKSQKKKKPEKVIRRTSKPAVKEKKPPAVVKEKRKRVTKKKEPQTAAKVPAKQVVEEFPEFTFEQKKNLSEQINELTGDRLNTVVSIIQSSMPNLNGQGQEEIVLDIDSLDRRTLHRLHEFVTGESLVRKSSSPSSKRARTHYSERDSDRQIRQLEKTLQKFNSDNESSSESDSDSSSGSDSDDSGSSSD</sequence>
<reference evidence="6" key="1">
    <citation type="submission" date="2014-09" db="EMBL/GenBank/DDBJ databases">
        <title>Draft genome sequence of an oleaginous Mucoromycotina fungus Mucor ambiguus NBRC6742.</title>
        <authorList>
            <person name="Takeda I."/>
            <person name="Yamane N."/>
            <person name="Morita T."/>
            <person name="Tamano K."/>
            <person name="Machida M."/>
            <person name="Baker S."/>
            <person name="Koike H."/>
        </authorList>
    </citation>
    <scope>NUCLEOTIDE SEQUENCE</scope>
    <source>
        <strain evidence="6">NBRC 6742</strain>
    </source>
</reference>
<dbReference type="InterPro" id="IPR038336">
    <property type="entry name" value="NET_sf"/>
</dbReference>
<dbReference type="PROSITE" id="PS51525">
    <property type="entry name" value="NET"/>
    <property type="match status" value="1"/>
</dbReference>
<evidence type="ECO:0000313" key="6">
    <source>
        <dbReference type="EMBL" id="GAN11489.1"/>
    </source>
</evidence>
<dbReference type="GO" id="GO:0000785">
    <property type="term" value="C:chromatin"/>
    <property type="evidence" value="ECO:0007669"/>
    <property type="project" value="TreeGrafter"/>
</dbReference>
<feature type="compositionally biased region" description="Polar residues" evidence="3">
    <location>
        <begin position="169"/>
        <end position="179"/>
    </location>
</feature>
<dbReference type="PRINTS" id="PR00503">
    <property type="entry name" value="BROMODOMAIN"/>
</dbReference>
<gene>
    <name evidence="6" type="ORF">MAM1_0631d11052</name>
</gene>
<feature type="compositionally biased region" description="Polar residues" evidence="3">
    <location>
        <begin position="1"/>
        <end position="11"/>
    </location>
</feature>
<dbReference type="Proteomes" id="UP000053815">
    <property type="component" value="Unassembled WGS sequence"/>
</dbReference>
<evidence type="ECO:0000256" key="2">
    <source>
        <dbReference type="PROSITE-ProRule" id="PRU00035"/>
    </source>
</evidence>
<feature type="region of interest" description="Disordered" evidence="3">
    <location>
        <begin position="1"/>
        <end position="59"/>
    </location>
</feature>
<feature type="compositionally biased region" description="Basic and acidic residues" evidence="3">
    <location>
        <begin position="557"/>
        <end position="574"/>
    </location>
</feature>
<dbReference type="AlphaFoldDB" id="A0A0C9MVR1"/>